<accession>A0A3P8WSJ9</accession>
<dbReference type="PANTHER" id="PTHR48169:SF7">
    <property type="entry name" value="CASPASE 10"/>
    <property type="match status" value="1"/>
</dbReference>
<dbReference type="SMART" id="SM00031">
    <property type="entry name" value="DED"/>
    <property type="match status" value="2"/>
</dbReference>
<dbReference type="InterPro" id="IPR001309">
    <property type="entry name" value="Pept_C14_p20"/>
</dbReference>
<evidence type="ECO:0000256" key="14">
    <source>
        <dbReference type="ARBA" id="ARBA00066479"/>
    </source>
</evidence>
<dbReference type="InterPro" id="IPR002138">
    <property type="entry name" value="Pept_C14_p10"/>
</dbReference>
<comment type="subcellular location">
    <subcellularLocation>
        <location evidence="2">Cytoplasm</location>
    </subcellularLocation>
    <subcellularLocation>
        <location evidence="1">Nucleus</location>
    </subcellularLocation>
</comment>
<dbReference type="InterPro" id="IPR011029">
    <property type="entry name" value="DEATH-like_dom_sf"/>
</dbReference>
<evidence type="ECO:0000256" key="4">
    <source>
        <dbReference type="ARBA" id="ARBA00022490"/>
    </source>
</evidence>
<dbReference type="STRING" id="244447.ENSCSEP00000029477"/>
<dbReference type="InParanoid" id="A0A3P8WSJ9"/>
<evidence type="ECO:0000313" key="21">
    <source>
        <dbReference type="Proteomes" id="UP000265120"/>
    </source>
</evidence>
<keyword evidence="9" id="KW-0378">Hydrolase</keyword>
<sequence>MMDFLTLCRIDDQLSSSEVEELCFLCRDFVNKKHLEKISDAKELFIRLQEVGLLENWSQEETDAVPVLSPYRKMLYKIYDDMTKMNLKTYKFLLGNRLERRQIEASKTALDLFAELEQAGFLSGTNVSELHRDLLNMDQQLAMIVQRYMEQMAHVNDEEQPRILPRINVDYERSTISSNPQLESMSESRPSYENTIYSDAHPNQSVKPLDKTDFYSLDHNPHGLCVVFNNEKFRGGLGDRPGTQEDSKGLRSVFTRLGFTVLIYDNLTADGIRSKLAELSKNNFVDHDALVVCVLSHGDVGCIYGTNEQRVLLRELTQPFKSCRVPTLAGKPKLFFIQACQGNAYQGGVLPCPPNSKEEEEVEQTIEEDAGPIQGETVPWDADFLLGMATVPECRSFRNIYSGSIYIQELCKQLLEAAESPERDDILTVLTRVNRNVSKGLYKSRKQMPEPKYTLTKKLVLRFV</sequence>
<dbReference type="InterPro" id="IPR033139">
    <property type="entry name" value="Caspase_cys_AS"/>
</dbReference>
<evidence type="ECO:0000256" key="8">
    <source>
        <dbReference type="ARBA" id="ARBA00022737"/>
    </source>
</evidence>
<dbReference type="SUPFAM" id="SSF52129">
    <property type="entry name" value="Caspase-like"/>
    <property type="match status" value="1"/>
</dbReference>
<dbReference type="GO" id="GO:0004197">
    <property type="term" value="F:cysteine-type endopeptidase activity"/>
    <property type="evidence" value="ECO:0007669"/>
    <property type="project" value="InterPro"/>
</dbReference>
<evidence type="ECO:0000313" key="20">
    <source>
        <dbReference type="Ensembl" id="ENSCSEP00000029477.1"/>
    </source>
</evidence>
<feature type="domain" description="Caspase family p20" evidence="19">
    <location>
        <begin position="221"/>
        <end position="344"/>
    </location>
</feature>
<keyword evidence="6" id="KW-0645">Protease</keyword>
<dbReference type="AlphaFoldDB" id="A0A3P8WSJ9"/>
<evidence type="ECO:0000256" key="6">
    <source>
        <dbReference type="ARBA" id="ARBA00022670"/>
    </source>
</evidence>
<keyword evidence="12" id="KW-0539">Nucleus</keyword>
<dbReference type="PROSITE" id="PS50168">
    <property type="entry name" value="DED"/>
    <property type="match status" value="2"/>
</dbReference>
<dbReference type="GO" id="GO:0006915">
    <property type="term" value="P:apoptotic process"/>
    <property type="evidence" value="ECO:0007669"/>
    <property type="project" value="UniProtKB-KW"/>
</dbReference>
<dbReference type="GO" id="GO:0005634">
    <property type="term" value="C:nucleus"/>
    <property type="evidence" value="ECO:0007669"/>
    <property type="project" value="UniProtKB-SubCell"/>
</dbReference>
<keyword evidence="10" id="KW-0788">Thiol protease</keyword>
<dbReference type="SMART" id="SM00115">
    <property type="entry name" value="CASc"/>
    <property type="match status" value="1"/>
</dbReference>
<dbReference type="Proteomes" id="UP000265120">
    <property type="component" value="Chromosome 20"/>
</dbReference>
<dbReference type="GO" id="GO:0005886">
    <property type="term" value="C:plasma membrane"/>
    <property type="evidence" value="ECO:0007669"/>
    <property type="project" value="UniProtKB-ARBA"/>
</dbReference>
<dbReference type="Gene3D" id="1.10.533.10">
    <property type="entry name" value="Death Domain, Fas"/>
    <property type="match status" value="2"/>
</dbReference>
<dbReference type="InterPro" id="IPR001875">
    <property type="entry name" value="DED_dom"/>
</dbReference>
<dbReference type="Gene3D" id="3.40.50.1460">
    <property type="match status" value="1"/>
</dbReference>
<keyword evidence="5" id="KW-0597">Phosphoprotein</keyword>
<dbReference type="InterPro" id="IPR015917">
    <property type="entry name" value="Pept_C14A"/>
</dbReference>
<comment type="similarity">
    <text evidence="3 16">Belongs to the peptidase C14A family.</text>
</comment>
<protein>
    <recommendedName>
        <fullName evidence="15">Caspase-8</fullName>
        <ecNumber evidence="14">3.4.22.61</ecNumber>
    </recommendedName>
</protein>
<dbReference type="PROSITE" id="PS01122">
    <property type="entry name" value="CASPASE_CYS"/>
    <property type="match status" value="1"/>
</dbReference>
<dbReference type="EC" id="3.4.22.61" evidence="14"/>
<dbReference type="GO" id="GO:0005737">
    <property type="term" value="C:cytoplasm"/>
    <property type="evidence" value="ECO:0007669"/>
    <property type="project" value="UniProtKB-SubCell"/>
</dbReference>
<keyword evidence="11" id="KW-0865">Zymogen</keyword>
<evidence type="ECO:0000256" key="15">
    <source>
        <dbReference type="ARBA" id="ARBA00068172"/>
    </source>
</evidence>
<dbReference type="PRINTS" id="PR00376">
    <property type="entry name" value="IL1BCENZYME"/>
</dbReference>
<feature type="domain" description="Caspase family p10" evidence="18">
    <location>
        <begin position="374"/>
        <end position="463"/>
    </location>
</feature>
<dbReference type="InterPro" id="IPR011600">
    <property type="entry name" value="Pept_C14_caspase"/>
</dbReference>
<keyword evidence="7" id="KW-0053">Apoptosis</keyword>
<reference evidence="20 21" key="1">
    <citation type="journal article" date="2014" name="Nat. Genet.">
        <title>Whole-genome sequence of a flatfish provides insights into ZW sex chromosome evolution and adaptation to a benthic lifestyle.</title>
        <authorList>
            <person name="Chen S."/>
            <person name="Zhang G."/>
            <person name="Shao C."/>
            <person name="Huang Q."/>
            <person name="Liu G."/>
            <person name="Zhang P."/>
            <person name="Song W."/>
            <person name="An N."/>
            <person name="Chalopin D."/>
            <person name="Volff J.N."/>
            <person name="Hong Y."/>
            <person name="Li Q."/>
            <person name="Sha Z."/>
            <person name="Zhou H."/>
            <person name="Xie M."/>
            <person name="Yu Q."/>
            <person name="Liu Y."/>
            <person name="Xiang H."/>
            <person name="Wang N."/>
            <person name="Wu K."/>
            <person name="Yang C."/>
            <person name="Zhou Q."/>
            <person name="Liao X."/>
            <person name="Yang L."/>
            <person name="Hu Q."/>
            <person name="Zhang J."/>
            <person name="Meng L."/>
            <person name="Jin L."/>
            <person name="Tian Y."/>
            <person name="Lian J."/>
            <person name="Yang J."/>
            <person name="Miao G."/>
            <person name="Liu S."/>
            <person name="Liang Z."/>
            <person name="Yan F."/>
            <person name="Li Y."/>
            <person name="Sun B."/>
            <person name="Zhang H."/>
            <person name="Zhang J."/>
            <person name="Zhu Y."/>
            <person name="Du M."/>
            <person name="Zhao Y."/>
            <person name="Schartl M."/>
            <person name="Tang Q."/>
            <person name="Wang J."/>
        </authorList>
    </citation>
    <scope>NUCLEOTIDE SEQUENCE</scope>
</reference>
<evidence type="ECO:0000259" key="19">
    <source>
        <dbReference type="PROSITE" id="PS50208"/>
    </source>
</evidence>
<dbReference type="Pfam" id="PF00656">
    <property type="entry name" value="Peptidase_C14"/>
    <property type="match status" value="1"/>
</dbReference>
<dbReference type="CDD" id="cd00032">
    <property type="entry name" value="CASc"/>
    <property type="match status" value="1"/>
</dbReference>
<dbReference type="PANTHER" id="PTHR48169">
    <property type="entry name" value="DED DOMAIN-CONTAINING PROTEIN"/>
    <property type="match status" value="1"/>
</dbReference>
<dbReference type="InterPro" id="IPR029030">
    <property type="entry name" value="Caspase-like_dom_sf"/>
</dbReference>
<evidence type="ECO:0000256" key="2">
    <source>
        <dbReference type="ARBA" id="ARBA00004496"/>
    </source>
</evidence>
<dbReference type="Pfam" id="PF01335">
    <property type="entry name" value="DED"/>
    <property type="match status" value="2"/>
</dbReference>
<keyword evidence="21" id="KW-1185">Reference proteome</keyword>
<dbReference type="GO" id="GO:0043065">
    <property type="term" value="P:positive regulation of apoptotic process"/>
    <property type="evidence" value="ECO:0007669"/>
    <property type="project" value="UniProtKB-ARBA"/>
</dbReference>
<evidence type="ECO:0000256" key="16">
    <source>
        <dbReference type="RuleBase" id="RU003971"/>
    </source>
</evidence>
<dbReference type="CDD" id="cd08334">
    <property type="entry name" value="DED_Caspase_8_10_r2"/>
    <property type="match status" value="1"/>
</dbReference>
<evidence type="ECO:0000256" key="7">
    <source>
        <dbReference type="ARBA" id="ARBA00022703"/>
    </source>
</evidence>
<keyword evidence="4" id="KW-0963">Cytoplasm</keyword>
<evidence type="ECO:0000256" key="12">
    <source>
        <dbReference type="ARBA" id="ARBA00023242"/>
    </source>
</evidence>
<evidence type="ECO:0000256" key="9">
    <source>
        <dbReference type="ARBA" id="ARBA00022801"/>
    </source>
</evidence>
<organism evidence="20 21">
    <name type="scientific">Cynoglossus semilaevis</name>
    <name type="common">Tongue sole</name>
    <dbReference type="NCBI Taxonomy" id="244447"/>
    <lineage>
        <taxon>Eukaryota</taxon>
        <taxon>Metazoa</taxon>
        <taxon>Chordata</taxon>
        <taxon>Craniata</taxon>
        <taxon>Vertebrata</taxon>
        <taxon>Euteleostomi</taxon>
        <taxon>Actinopterygii</taxon>
        <taxon>Neopterygii</taxon>
        <taxon>Teleostei</taxon>
        <taxon>Neoteleostei</taxon>
        <taxon>Acanthomorphata</taxon>
        <taxon>Carangaria</taxon>
        <taxon>Pleuronectiformes</taxon>
        <taxon>Pleuronectoidei</taxon>
        <taxon>Cynoglossidae</taxon>
        <taxon>Cynoglossinae</taxon>
        <taxon>Cynoglossus</taxon>
    </lineage>
</organism>
<dbReference type="GO" id="GO:0032991">
    <property type="term" value="C:protein-containing complex"/>
    <property type="evidence" value="ECO:0007669"/>
    <property type="project" value="UniProtKB-ARBA"/>
</dbReference>
<evidence type="ECO:0000256" key="1">
    <source>
        <dbReference type="ARBA" id="ARBA00004123"/>
    </source>
</evidence>
<dbReference type="Ensembl" id="ENSCSET00000029878.1">
    <property type="protein sequence ID" value="ENSCSEP00000029477.1"/>
    <property type="gene ID" value="ENSCSEG00000018879.1"/>
</dbReference>
<dbReference type="OMA" id="TETQPNY"/>
<evidence type="ECO:0000256" key="10">
    <source>
        <dbReference type="ARBA" id="ARBA00022807"/>
    </source>
</evidence>
<dbReference type="SUPFAM" id="SSF47986">
    <property type="entry name" value="DEATH domain"/>
    <property type="match status" value="2"/>
</dbReference>
<dbReference type="PROSITE" id="PS50207">
    <property type="entry name" value="CASPASE_P10"/>
    <property type="match status" value="1"/>
</dbReference>
<evidence type="ECO:0000256" key="11">
    <source>
        <dbReference type="ARBA" id="ARBA00023145"/>
    </source>
</evidence>
<dbReference type="FunFam" id="3.40.50.1460:FF:000008">
    <property type="entry name" value="caspase-8 isoform X1"/>
    <property type="match status" value="1"/>
</dbReference>
<name>A0A3P8WSJ9_CYNSE</name>
<evidence type="ECO:0000256" key="5">
    <source>
        <dbReference type="ARBA" id="ARBA00022553"/>
    </source>
</evidence>
<reference evidence="20" key="3">
    <citation type="submission" date="2025-09" db="UniProtKB">
        <authorList>
            <consortium name="Ensembl"/>
        </authorList>
    </citation>
    <scope>IDENTIFICATION</scope>
</reference>
<feature type="domain" description="DED" evidence="17">
    <location>
        <begin position="2"/>
        <end position="55"/>
    </location>
</feature>
<comment type="catalytic activity">
    <reaction evidence="13">
        <text>Strict requirement for Asp at position P1 and has a preferred cleavage sequence of (Leu/Asp/Val)-Glu-Thr-Asp-|-(Gly/Ser/Ala).</text>
        <dbReference type="EC" id="3.4.22.61"/>
    </reaction>
</comment>
<evidence type="ECO:0000256" key="3">
    <source>
        <dbReference type="ARBA" id="ARBA00010134"/>
    </source>
</evidence>
<dbReference type="GO" id="GO:0006508">
    <property type="term" value="P:proteolysis"/>
    <property type="evidence" value="ECO:0007669"/>
    <property type="project" value="UniProtKB-KW"/>
</dbReference>
<proteinExistence type="inferred from homology"/>
<dbReference type="GeneTree" id="ENSGT00940000166591"/>
<evidence type="ECO:0000256" key="13">
    <source>
        <dbReference type="ARBA" id="ARBA00051626"/>
    </source>
</evidence>
<feature type="domain" description="DED" evidence="17">
    <location>
        <begin position="70"/>
        <end position="149"/>
    </location>
</feature>
<dbReference type="GO" id="GO:0051604">
    <property type="term" value="P:protein maturation"/>
    <property type="evidence" value="ECO:0007669"/>
    <property type="project" value="UniProtKB-ARBA"/>
</dbReference>
<keyword evidence="8" id="KW-0677">Repeat</keyword>
<evidence type="ECO:0000259" key="17">
    <source>
        <dbReference type="PROSITE" id="PS50168"/>
    </source>
</evidence>
<evidence type="ECO:0000259" key="18">
    <source>
        <dbReference type="PROSITE" id="PS50207"/>
    </source>
</evidence>
<reference evidence="20" key="2">
    <citation type="submission" date="2025-08" db="UniProtKB">
        <authorList>
            <consortium name="Ensembl"/>
        </authorList>
    </citation>
    <scope>IDENTIFICATION</scope>
</reference>
<dbReference type="PROSITE" id="PS50208">
    <property type="entry name" value="CASPASE_P20"/>
    <property type="match status" value="1"/>
</dbReference>